<name>A0A2Z7D3Y1_9LAMI</name>
<evidence type="ECO:0000259" key="3">
    <source>
        <dbReference type="PROSITE" id="PS50157"/>
    </source>
</evidence>
<dbReference type="Proteomes" id="UP000250235">
    <property type="component" value="Unassembled WGS sequence"/>
</dbReference>
<dbReference type="EMBL" id="KQ989539">
    <property type="protein sequence ID" value="KZV54312.1"/>
    <property type="molecule type" value="Genomic_DNA"/>
</dbReference>
<feature type="compositionally biased region" description="Pro residues" evidence="2">
    <location>
        <begin position="85"/>
        <end position="98"/>
    </location>
</feature>
<dbReference type="PROSITE" id="PS00028">
    <property type="entry name" value="ZINC_FINGER_C2H2_1"/>
    <property type="match status" value="1"/>
</dbReference>
<dbReference type="GO" id="GO:0008270">
    <property type="term" value="F:zinc ion binding"/>
    <property type="evidence" value="ECO:0007669"/>
    <property type="project" value="UniProtKB-KW"/>
</dbReference>
<proteinExistence type="predicted"/>
<dbReference type="PANTHER" id="PTHR47591">
    <property type="entry name" value="ZINC FINGER PROTEIN ZAT2-RELATED"/>
    <property type="match status" value="1"/>
</dbReference>
<keyword evidence="5" id="KW-1185">Reference proteome</keyword>
<evidence type="ECO:0000256" key="1">
    <source>
        <dbReference type="PROSITE-ProRule" id="PRU00042"/>
    </source>
</evidence>
<sequence length="303" mass="30513">MESSSSNSSNSTGGDQGSFNPNHAPYSPPARQLVSGSSPLRRSGGAGQLRLAGASTPPPPRAIRPLATVASPMGLPGVSAFSPYNRPPPPPPSPPPRAGPTTGARGIPGFPAFTFYNRAPPRPDWYHGAGSSSGGSGLGLGCGFGFFGSHMAPGGASGSGGGHGGVASFEGGALRIDGSPAARKRGRDEGDAGSAGRQQGGYQVPCPICARDFMSDKALFGHMRSHPNRGWKGVHPPPAFRAEEEFADVPGLNRPEGMEAAAGGEGGAAAEGGGEADMQAQGAAEENYNVPDLNMPPPPSPDQ</sequence>
<gene>
    <name evidence="4" type="ORF">F511_34686</name>
</gene>
<keyword evidence="1" id="KW-0863">Zinc-finger</keyword>
<feature type="region of interest" description="Disordered" evidence="2">
    <location>
        <begin position="241"/>
        <end position="303"/>
    </location>
</feature>
<feature type="compositionally biased region" description="Low complexity" evidence="2">
    <location>
        <begin position="276"/>
        <end position="286"/>
    </location>
</feature>
<keyword evidence="1" id="KW-0479">Metal-binding</keyword>
<evidence type="ECO:0000313" key="4">
    <source>
        <dbReference type="EMBL" id="KZV54312.1"/>
    </source>
</evidence>
<dbReference type="AlphaFoldDB" id="A0A2Z7D3Y1"/>
<protein>
    <recommendedName>
        <fullName evidence="3">C2H2-type domain-containing protein</fullName>
    </recommendedName>
</protein>
<feature type="domain" description="C2H2-type" evidence="3">
    <location>
        <begin position="204"/>
        <end position="226"/>
    </location>
</feature>
<dbReference type="PROSITE" id="PS50157">
    <property type="entry name" value="ZINC_FINGER_C2H2_2"/>
    <property type="match status" value="1"/>
</dbReference>
<accession>A0A2Z7D3Y1</accession>
<feature type="compositionally biased region" description="Low complexity" evidence="2">
    <location>
        <begin position="1"/>
        <end position="11"/>
    </location>
</feature>
<feature type="compositionally biased region" description="Pro residues" evidence="2">
    <location>
        <begin position="294"/>
        <end position="303"/>
    </location>
</feature>
<dbReference type="OrthoDB" id="6077919at2759"/>
<evidence type="ECO:0000313" key="5">
    <source>
        <dbReference type="Proteomes" id="UP000250235"/>
    </source>
</evidence>
<keyword evidence="1" id="KW-0862">Zinc</keyword>
<feature type="region of interest" description="Disordered" evidence="2">
    <location>
        <begin position="171"/>
        <end position="201"/>
    </location>
</feature>
<feature type="region of interest" description="Disordered" evidence="2">
    <location>
        <begin position="1"/>
        <end position="108"/>
    </location>
</feature>
<dbReference type="PANTHER" id="PTHR47591:SF1">
    <property type="entry name" value="ZINC FINGER PROTEIN ZAT2-RELATED"/>
    <property type="match status" value="1"/>
</dbReference>
<feature type="compositionally biased region" description="Gly residues" evidence="2">
    <location>
        <begin position="263"/>
        <end position="275"/>
    </location>
</feature>
<organism evidence="4 5">
    <name type="scientific">Dorcoceras hygrometricum</name>
    <dbReference type="NCBI Taxonomy" id="472368"/>
    <lineage>
        <taxon>Eukaryota</taxon>
        <taxon>Viridiplantae</taxon>
        <taxon>Streptophyta</taxon>
        <taxon>Embryophyta</taxon>
        <taxon>Tracheophyta</taxon>
        <taxon>Spermatophyta</taxon>
        <taxon>Magnoliopsida</taxon>
        <taxon>eudicotyledons</taxon>
        <taxon>Gunneridae</taxon>
        <taxon>Pentapetalae</taxon>
        <taxon>asterids</taxon>
        <taxon>lamiids</taxon>
        <taxon>Lamiales</taxon>
        <taxon>Gesneriaceae</taxon>
        <taxon>Didymocarpoideae</taxon>
        <taxon>Trichosporeae</taxon>
        <taxon>Loxocarpinae</taxon>
        <taxon>Dorcoceras</taxon>
    </lineage>
</organism>
<reference evidence="4 5" key="1">
    <citation type="journal article" date="2015" name="Proc. Natl. Acad. Sci. U.S.A.">
        <title>The resurrection genome of Boea hygrometrica: A blueprint for survival of dehydration.</title>
        <authorList>
            <person name="Xiao L."/>
            <person name="Yang G."/>
            <person name="Zhang L."/>
            <person name="Yang X."/>
            <person name="Zhao S."/>
            <person name="Ji Z."/>
            <person name="Zhou Q."/>
            <person name="Hu M."/>
            <person name="Wang Y."/>
            <person name="Chen M."/>
            <person name="Xu Y."/>
            <person name="Jin H."/>
            <person name="Xiao X."/>
            <person name="Hu G."/>
            <person name="Bao F."/>
            <person name="Hu Y."/>
            <person name="Wan P."/>
            <person name="Li L."/>
            <person name="Deng X."/>
            <person name="Kuang T."/>
            <person name="Xiang C."/>
            <person name="Zhu J.K."/>
            <person name="Oliver M.J."/>
            <person name="He Y."/>
        </authorList>
    </citation>
    <scope>NUCLEOTIDE SEQUENCE [LARGE SCALE GENOMIC DNA]</scope>
    <source>
        <strain evidence="5">cv. XS01</strain>
    </source>
</reference>
<dbReference type="InterPro" id="IPR013087">
    <property type="entry name" value="Znf_C2H2_type"/>
</dbReference>
<evidence type="ECO:0000256" key="2">
    <source>
        <dbReference type="SAM" id="MobiDB-lite"/>
    </source>
</evidence>